<feature type="region of interest" description="Disordered" evidence="2">
    <location>
        <begin position="242"/>
        <end position="261"/>
    </location>
</feature>
<accession>A0A4Y4BD10</accession>
<proteinExistence type="predicted"/>
<dbReference type="Proteomes" id="UP000317410">
    <property type="component" value="Unassembled WGS sequence"/>
</dbReference>
<evidence type="ECO:0000313" key="4">
    <source>
        <dbReference type="Proteomes" id="UP000317410"/>
    </source>
</evidence>
<dbReference type="AlphaFoldDB" id="A0A4Y4BD10"/>
<evidence type="ECO:0000256" key="1">
    <source>
        <dbReference type="SAM" id="Coils"/>
    </source>
</evidence>
<gene>
    <name evidence="3" type="ORF">MLI01_26780</name>
</gene>
<protein>
    <submittedName>
        <fullName evidence="3">Uncharacterized protein</fullName>
    </submittedName>
</protein>
<evidence type="ECO:0000256" key="2">
    <source>
        <dbReference type="SAM" id="MobiDB-lite"/>
    </source>
</evidence>
<organism evidence="3 4">
    <name type="scientific">Microbacterium maritypicum</name>
    <name type="common">Microbacterium liquefaciens</name>
    <dbReference type="NCBI Taxonomy" id="33918"/>
    <lineage>
        <taxon>Bacteria</taxon>
        <taxon>Bacillati</taxon>
        <taxon>Actinomycetota</taxon>
        <taxon>Actinomycetes</taxon>
        <taxon>Micrococcales</taxon>
        <taxon>Microbacteriaceae</taxon>
        <taxon>Microbacterium</taxon>
    </lineage>
</organism>
<dbReference type="RefSeq" id="WP_141387556.1">
    <property type="nucleotide sequence ID" value="NZ_BJNQ01000021.1"/>
</dbReference>
<name>A0A4Y4BD10_MICMQ</name>
<comment type="caution">
    <text evidence="3">The sequence shown here is derived from an EMBL/GenBank/DDBJ whole genome shotgun (WGS) entry which is preliminary data.</text>
</comment>
<feature type="coiled-coil region" evidence="1">
    <location>
        <begin position="68"/>
        <end position="107"/>
    </location>
</feature>
<keyword evidence="1" id="KW-0175">Coiled coil</keyword>
<sequence>MAEPTFEEIAAGLYSGPPEEFVSSRKARAEEAGQAALASRIMALRKPSIAAWVVNVFAQERAGQLGEALALARELREAQDDLDAAALAKLGRERRLLTRKLAQAAGELAASRGERVTPSTLEAVEQSISAAFFDTVAASAVASGRLVRALAPSATATDIRDAVAGELPELEPLSAPAVDELRDRRARRDAERAIATAEKEQSSAERELAERDAALRELRARKDELTARVSELEAQLSRARADLTRAERDLPEAEQRRVDATMRADAAADALDAARKAKDAL</sequence>
<reference evidence="3 4" key="1">
    <citation type="submission" date="2019-06" db="EMBL/GenBank/DDBJ databases">
        <title>Whole genome shotgun sequence of Microbacterium liquefaciens NBRC 15037.</title>
        <authorList>
            <person name="Hosoyama A."/>
            <person name="Uohara A."/>
            <person name="Ohji S."/>
            <person name="Ichikawa N."/>
        </authorList>
    </citation>
    <scope>NUCLEOTIDE SEQUENCE [LARGE SCALE GENOMIC DNA]</scope>
    <source>
        <strain evidence="3 4">NBRC 15037</strain>
    </source>
</reference>
<dbReference type="EMBL" id="BJNQ01000021">
    <property type="protein sequence ID" value="GEC76533.1"/>
    <property type="molecule type" value="Genomic_DNA"/>
</dbReference>
<evidence type="ECO:0000313" key="3">
    <source>
        <dbReference type="EMBL" id="GEC76533.1"/>
    </source>
</evidence>